<dbReference type="InterPro" id="IPR036061">
    <property type="entry name" value="CheW-like_dom_sf"/>
</dbReference>
<name>A0A1X6YLV7_9RHOB</name>
<dbReference type="PANTHER" id="PTHR22617:SF23">
    <property type="entry name" value="CHEMOTAXIS PROTEIN CHEW"/>
    <property type="match status" value="1"/>
</dbReference>
<keyword evidence="3" id="KW-1185">Reference proteome</keyword>
<dbReference type="SUPFAM" id="SSF50341">
    <property type="entry name" value="CheW-like"/>
    <property type="match status" value="1"/>
</dbReference>
<sequence>MTSRQEKNGISNTDVVTFQVSGEVLAVPAAQLREVLEPASITRVPGADEFVGSILNVRGSVVPLADLRVPLRMPRTHEQKDRRILVLELPLEEGEIVVGIIADSVHDVTRIEADELEDIPPVGTRWPPRYVAAVGLSNGDFVTIPNLATIFHGFLLAQNGRPNMHAAPGAVPATEPEQAQCVSRLS</sequence>
<proteinExistence type="predicted"/>
<reference evidence="2 3" key="1">
    <citation type="submission" date="2017-03" db="EMBL/GenBank/DDBJ databases">
        <authorList>
            <person name="Afonso C.L."/>
            <person name="Miller P.J."/>
            <person name="Scott M.A."/>
            <person name="Spackman E."/>
            <person name="Goraichik I."/>
            <person name="Dimitrov K.M."/>
            <person name="Suarez D.L."/>
            <person name="Swayne D.E."/>
        </authorList>
    </citation>
    <scope>NUCLEOTIDE SEQUENCE [LARGE SCALE GENOMIC DNA]</scope>
    <source>
        <strain evidence="2 3">CECT 8625</strain>
    </source>
</reference>
<dbReference type="Gene3D" id="2.30.30.40">
    <property type="entry name" value="SH3 Domains"/>
    <property type="match status" value="1"/>
</dbReference>
<dbReference type="PROSITE" id="PS50851">
    <property type="entry name" value="CHEW"/>
    <property type="match status" value="1"/>
</dbReference>
<dbReference type="InterPro" id="IPR002545">
    <property type="entry name" value="CheW-lke_dom"/>
</dbReference>
<dbReference type="Pfam" id="PF01584">
    <property type="entry name" value="CheW"/>
    <property type="match status" value="1"/>
</dbReference>
<evidence type="ECO:0000259" key="1">
    <source>
        <dbReference type="PROSITE" id="PS50851"/>
    </source>
</evidence>
<feature type="domain" description="CheW-like" evidence="1">
    <location>
        <begin position="12"/>
        <end position="156"/>
    </location>
</feature>
<evidence type="ECO:0000313" key="2">
    <source>
        <dbReference type="EMBL" id="SLN23448.1"/>
    </source>
</evidence>
<dbReference type="GO" id="GO:0005829">
    <property type="term" value="C:cytosol"/>
    <property type="evidence" value="ECO:0007669"/>
    <property type="project" value="TreeGrafter"/>
</dbReference>
<dbReference type="GO" id="GO:0006935">
    <property type="term" value="P:chemotaxis"/>
    <property type="evidence" value="ECO:0007669"/>
    <property type="project" value="InterPro"/>
</dbReference>
<gene>
    <name evidence="2" type="primary">cheW_1</name>
    <name evidence="2" type="ORF">ROJ8625_00944</name>
</gene>
<dbReference type="GO" id="GO:0007165">
    <property type="term" value="P:signal transduction"/>
    <property type="evidence" value="ECO:0007669"/>
    <property type="project" value="InterPro"/>
</dbReference>
<dbReference type="PANTHER" id="PTHR22617">
    <property type="entry name" value="CHEMOTAXIS SENSOR HISTIDINE KINASE-RELATED"/>
    <property type="match status" value="1"/>
</dbReference>
<organism evidence="2 3">
    <name type="scientific">Roseivivax jejudonensis</name>
    <dbReference type="NCBI Taxonomy" id="1529041"/>
    <lineage>
        <taxon>Bacteria</taxon>
        <taxon>Pseudomonadati</taxon>
        <taxon>Pseudomonadota</taxon>
        <taxon>Alphaproteobacteria</taxon>
        <taxon>Rhodobacterales</taxon>
        <taxon>Roseobacteraceae</taxon>
        <taxon>Roseivivax</taxon>
    </lineage>
</organism>
<dbReference type="OrthoDB" id="3291462at2"/>
<dbReference type="EMBL" id="FWFK01000001">
    <property type="protein sequence ID" value="SLN23448.1"/>
    <property type="molecule type" value="Genomic_DNA"/>
</dbReference>
<dbReference type="InterPro" id="IPR039315">
    <property type="entry name" value="CheW"/>
</dbReference>
<dbReference type="RefSeq" id="WP_085790796.1">
    <property type="nucleotide sequence ID" value="NZ_FWFK01000001.1"/>
</dbReference>
<dbReference type="Proteomes" id="UP000193570">
    <property type="component" value="Unassembled WGS sequence"/>
</dbReference>
<dbReference type="SMART" id="SM00260">
    <property type="entry name" value="CheW"/>
    <property type="match status" value="1"/>
</dbReference>
<evidence type="ECO:0000313" key="3">
    <source>
        <dbReference type="Proteomes" id="UP000193570"/>
    </source>
</evidence>
<protein>
    <submittedName>
        <fullName evidence="2">Chemotaxis protein CheW</fullName>
    </submittedName>
</protein>
<dbReference type="AlphaFoldDB" id="A0A1X6YLV7"/>
<dbReference type="Gene3D" id="2.40.50.180">
    <property type="entry name" value="CheA-289, Domain 4"/>
    <property type="match status" value="1"/>
</dbReference>
<accession>A0A1X6YLV7</accession>